<organism evidence="1">
    <name type="scientific">Havana anole adomavirus</name>
    <dbReference type="NCBI Taxonomy" id="2609869"/>
    <lineage>
        <taxon>Viruses</taxon>
        <taxon>Adomaviruses</taxon>
    </lineage>
</organism>
<accession>A0A6F9EYL8</accession>
<evidence type="ECO:0000313" key="1">
    <source>
        <dbReference type="EMBL" id="DAC81193.1"/>
    </source>
</evidence>
<reference evidence="1" key="1">
    <citation type="journal article" date="2020" name="J. ISSAAS">
        <title>Identification of Adomavirus Virion Proteins.</title>
        <authorList>
            <person name="Welch N.L."/>
            <person name="Tisza M.J."/>
            <person name="Starrett G.J."/>
            <person name="Belford A.K."/>
            <person name="Pastrana D.V."/>
            <person name="Pang Y.-Y.S."/>
            <person name="Schiller J.T."/>
            <person name="An P."/>
            <person name="Cantolupo P.G."/>
            <person name="Pipas J.M."/>
            <person name="Koda S."/>
            <person name="Subramaniam K."/>
            <person name="Waltzek T.B."/>
            <person name="Bian C."/>
            <person name="Shi Q."/>
            <person name="Ruan Z."/>
            <person name="Ng T.F.F."/>
            <person name="Buck C.B."/>
        </authorList>
    </citation>
    <scope>NUCLEOTIDE SEQUENCE</scope>
    <source>
        <strain evidence="1">5052</strain>
    </source>
</reference>
<name>A0A6F9EYL8_9VIRU</name>
<proteinExistence type="predicted"/>
<dbReference type="EMBL" id="BK011019">
    <property type="protein sequence ID" value="DAC81193.1"/>
    <property type="molecule type" value="Genomic_DNA"/>
</dbReference>
<protein>
    <submittedName>
        <fullName evidence="1">LO7</fullName>
    </submittedName>
</protein>
<sequence>MTTTGSENLDPILSEVLQENLTEQHIFAPITNQLSSREAQVGGGPDLTQVLNIGQPRETTLTLQVQKDEAIVQGSIRIVAEGQVHVVGGTTYKWKAKDAPNQPTEITNEIRLVQGTTSTVSTVRVPPYVMNTQFQTVDFRVGTSGSLNSHLPNVRGSTGGNGALGIINKYYNTPEHPAYCSINSFDQFGSHQGWNSGVYVSNSDETWQGTETLYHQINCPNNCLSTCDNDDETSLKIFPRGMQVDIRFVTRPGFERARLQPVYKVNDGNVEEAQSLYLYFSEVKVLYSVCKIPYEYWPKEPVRSLFATMDIGIEAFPVQTQQHSMTVHVTKTESEIIPQFIYIFAGTDSMWNLAQLRVQGYNALQEIIGGAQVIVNGSTTPDFMRPYVDSRIDIANSEQRATMYNTYLGKGAFTSGRYRFLERPIGERHLLDGFVAGCAFQTLMLPTDVSSFLVREAASGVQVGRVDINIQLNATKVQQGMSLFVVKVSKQQIGFQKTSEFPGSLPQYEIDSQTTAPAYTHSVSTHQ</sequence>